<evidence type="ECO:0000256" key="1">
    <source>
        <dbReference type="ARBA" id="ARBA00004167"/>
    </source>
</evidence>
<dbReference type="Proteomes" id="UP001163823">
    <property type="component" value="Chromosome 9"/>
</dbReference>
<evidence type="ECO:0000256" key="7">
    <source>
        <dbReference type="PIRSR" id="PIRSR602401-1"/>
    </source>
</evidence>
<dbReference type="Gene3D" id="1.10.630.10">
    <property type="entry name" value="Cytochrome P450"/>
    <property type="match status" value="1"/>
</dbReference>
<evidence type="ECO:0000256" key="6">
    <source>
        <dbReference type="ARBA" id="ARBA00023136"/>
    </source>
</evidence>
<gene>
    <name evidence="8" type="ORF">O6P43_022636</name>
</gene>
<proteinExistence type="inferred from homology"/>
<dbReference type="GO" id="GO:0016020">
    <property type="term" value="C:membrane"/>
    <property type="evidence" value="ECO:0007669"/>
    <property type="project" value="UniProtKB-SubCell"/>
</dbReference>
<dbReference type="GO" id="GO:0005506">
    <property type="term" value="F:iron ion binding"/>
    <property type="evidence" value="ECO:0007669"/>
    <property type="project" value="InterPro"/>
</dbReference>
<keyword evidence="3" id="KW-0812">Transmembrane</keyword>
<dbReference type="KEGG" id="qsa:O6P43_022636"/>
<dbReference type="InterPro" id="IPR002401">
    <property type="entry name" value="Cyt_P450_E_grp-I"/>
</dbReference>
<comment type="caution">
    <text evidence="8">The sequence shown here is derived from an EMBL/GenBank/DDBJ whole genome shotgun (WGS) entry which is preliminary data.</text>
</comment>
<dbReference type="EMBL" id="JARAOO010000009">
    <property type="protein sequence ID" value="KAJ7956147.1"/>
    <property type="molecule type" value="Genomic_DNA"/>
</dbReference>
<dbReference type="InterPro" id="IPR036396">
    <property type="entry name" value="Cyt_P450_sf"/>
</dbReference>
<dbReference type="PANTHER" id="PTHR47956">
    <property type="entry name" value="CYTOCHROME P450 71B11-RELATED"/>
    <property type="match status" value="1"/>
</dbReference>
<dbReference type="SUPFAM" id="SSF48264">
    <property type="entry name" value="Cytochrome P450"/>
    <property type="match status" value="1"/>
</dbReference>
<dbReference type="InterPro" id="IPR001128">
    <property type="entry name" value="Cyt_P450"/>
</dbReference>
<organism evidence="8 9">
    <name type="scientific">Quillaja saponaria</name>
    <name type="common">Soap bark tree</name>
    <dbReference type="NCBI Taxonomy" id="32244"/>
    <lineage>
        <taxon>Eukaryota</taxon>
        <taxon>Viridiplantae</taxon>
        <taxon>Streptophyta</taxon>
        <taxon>Embryophyta</taxon>
        <taxon>Tracheophyta</taxon>
        <taxon>Spermatophyta</taxon>
        <taxon>Magnoliopsida</taxon>
        <taxon>eudicotyledons</taxon>
        <taxon>Gunneridae</taxon>
        <taxon>Pentapetalae</taxon>
        <taxon>rosids</taxon>
        <taxon>fabids</taxon>
        <taxon>Fabales</taxon>
        <taxon>Quillajaceae</taxon>
        <taxon>Quillaja</taxon>
    </lineage>
</organism>
<keyword evidence="7" id="KW-0479">Metal-binding</keyword>
<keyword evidence="7" id="KW-0349">Heme</keyword>
<feature type="binding site" description="axial binding residue" evidence="7">
    <location>
        <position position="92"/>
    </location>
    <ligand>
        <name>heme</name>
        <dbReference type="ChEBI" id="CHEBI:30413"/>
    </ligand>
    <ligandPart>
        <name>Fe</name>
        <dbReference type="ChEBI" id="CHEBI:18248"/>
    </ligandPart>
</feature>
<comment type="subcellular location">
    <subcellularLocation>
        <location evidence="1">Membrane</location>
        <topology evidence="1">Single-pass membrane protein</topology>
    </subcellularLocation>
</comment>
<dbReference type="Pfam" id="PF00067">
    <property type="entry name" value="p450"/>
    <property type="match status" value="1"/>
</dbReference>
<evidence type="ECO:0000313" key="9">
    <source>
        <dbReference type="Proteomes" id="UP001163823"/>
    </source>
</evidence>
<dbReference type="PRINTS" id="PR00463">
    <property type="entry name" value="EP450I"/>
</dbReference>
<sequence length="152" mass="17846">MKYLKCVLKETLRLHPPFPLLVPRETLSGVKFGGYDIPQKTRVFINSWAIQRDPEIWIRPEEFLPEIFENSQVDFKDQDFEFIPFEAGRRGCPGITFGIASTEYVMDNLLYWFDWDLPKTSKAIEILDMSEVYGINVHKKVPLRLVPKPYSF</sequence>
<comment type="cofactor">
    <cofactor evidence="7">
        <name>heme</name>
        <dbReference type="ChEBI" id="CHEBI:30413"/>
    </cofactor>
</comment>
<evidence type="ECO:0000256" key="3">
    <source>
        <dbReference type="ARBA" id="ARBA00022692"/>
    </source>
</evidence>
<reference evidence="8" key="1">
    <citation type="journal article" date="2023" name="Science">
        <title>Elucidation of the pathway for biosynthesis of saponin adjuvants from the soapbark tree.</title>
        <authorList>
            <person name="Reed J."/>
            <person name="Orme A."/>
            <person name="El-Demerdash A."/>
            <person name="Owen C."/>
            <person name="Martin L.B.B."/>
            <person name="Misra R.C."/>
            <person name="Kikuchi S."/>
            <person name="Rejzek M."/>
            <person name="Martin A.C."/>
            <person name="Harkess A."/>
            <person name="Leebens-Mack J."/>
            <person name="Louveau T."/>
            <person name="Stephenson M.J."/>
            <person name="Osbourn A."/>
        </authorList>
    </citation>
    <scope>NUCLEOTIDE SEQUENCE</scope>
    <source>
        <strain evidence="8">S10</strain>
    </source>
</reference>
<keyword evidence="6" id="KW-0472">Membrane</keyword>
<evidence type="ECO:0000313" key="8">
    <source>
        <dbReference type="EMBL" id="KAJ7956147.1"/>
    </source>
</evidence>
<protein>
    <submittedName>
        <fullName evidence="8">Cytochrome P450</fullName>
    </submittedName>
</protein>
<evidence type="ECO:0000256" key="4">
    <source>
        <dbReference type="ARBA" id="ARBA00022989"/>
    </source>
</evidence>
<keyword evidence="4" id="KW-1133">Transmembrane helix</keyword>
<name>A0AAD7LEB0_QUISA</name>
<dbReference type="InterPro" id="IPR050193">
    <property type="entry name" value="Cytochrome_P450_71"/>
</dbReference>
<keyword evidence="9" id="KW-1185">Reference proteome</keyword>
<dbReference type="GO" id="GO:0016705">
    <property type="term" value="F:oxidoreductase activity, acting on paired donors, with incorporation or reduction of molecular oxygen"/>
    <property type="evidence" value="ECO:0007669"/>
    <property type="project" value="InterPro"/>
</dbReference>
<evidence type="ECO:0000256" key="2">
    <source>
        <dbReference type="ARBA" id="ARBA00010617"/>
    </source>
</evidence>
<dbReference type="GO" id="GO:0004497">
    <property type="term" value="F:monooxygenase activity"/>
    <property type="evidence" value="ECO:0007669"/>
    <property type="project" value="InterPro"/>
</dbReference>
<keyword evidence="7" id="KW-0408">Iron</keyword>
<comment type="similarity">
    <text evidence="2">Belongs to the cytochrome P450 family.</text>
</comment>
<keyword evidence="5" id="KW-0560">Oxidoreductase</keyword>
<dbReference type="AlphaFoldDB" id="A0AAD7LEB0"/>
<dbReference type="GO" id="GO:0020037">
    <property type="term" value="F:heme binding"/>
    <property type="evidence" value="ECO:0007669"/>
    <property type="project" value="InterPro"/>
</dbReference>
<dbReference type="PANTHER" id="PTHR47956:SF10">
    <property type="entry name" value="CYTOCHROME P450 FAMILY 71 PROTEIN"/>
    <property type="match status" value="1"/>
</dbReference>
<evidence type="ECO:0000256" key="5">
    <source>
        <dbReference type="ARBA" id="ARBA00023002"/>
    </source>
</evidence>
<accession>A0AAD7LEB0</accession>